<organism evidence="1 2">
    <name type="scientific">Microvirga aerophila</name>
    <dbReference type="NCBI Taxonomy" id="670291"/>
    <lineage>
        <taxon>Bacteria</taxon>
        <taxon>Pseudomonadati</taxon>
        <taxon>Pseudomonadota</taxon>
        <taxon>Alphaproteobacteria</taxon>
        <taxon>Hyphomicrobiales</taxon>
        <taxon>Methylobacteriaceae</taxon>
        <taxon>Microvirga</taxon>
    </lineage>
</organism>
<proteinExistence type="predicted"/>
<keyword evidence="2" id="KW-1185">Reference proteome</keyword>
<dbReference type="RefSeq" id="WP_114188688.1">
    <property type="nucleotide sequence ID" value="NZ_BJYU01000087.1"/>
</dbReference>
<evidence type="ECO:0000313" key="2">
    <source>
        <dbReference type="Proteomes" id="UP000321085"/>
    </source>
</evidence>
<dbReference type="OrthoDB" id="8021484at2"/>
<protein>
    <submittedName>
        <fullName evidence="1">Uncharacterized protein</fullName>
    </submittedName>
</protein>
<dbReference type="EMBL" id="BJYU01000087">
    <property type="protein sequence ID" value="GEO17067.1"/>
    <property type="molecule type" value="Genomic_DNA"/>
</dbReference>
<name>A0A512BZ07_9HYPH</name>
<sequence length="91" mass="10019">MRAPIQRLWHHISHLPLLSIFRSHDPVPEPQRVPDKVELDKVAVTFQECEGDCGPSSADIQAKERGRAERFKGDQLLPIMGIGGGSPSPPS</sequence>
<accession>A0A512BZ07</accession>
<dbReference type="AlphaFoldDB" id="A0A512BZ07"/>
<evidence type="ECO:0000313" key="1">
    <source>
        <dbReference type="EMBL" id="GEO17067.1"/>
    </source>
</evidence>
<reference evidence="1 2" key="1">
    <citation type="submission" date="2019-07" db="EMBL/GenBank/DDBJ databases">
        <title>Whole genome shotgun sequence of Microvirga aerophila NBRC 106136.</title>
        <authorList>
            <person name="Hosoyama A."/>
            <person name="Uohara A."/>
            <person name="Ohji S."/>
            <person name="Ichikawa N."/>
        </authorList>
    </citation>
    <scope>NUCLEOTIDE SEQUENCE [LARGE SCALE GENOMIC DNA]</scope>
    <source>
        <strain evidence="1 2">NBRC 106136</strain>
    </source>
</reference>
<comment type="caution">
    <text evidence="1">The sequence shown here is derived from an EMBL/GenBank/DDBJ whole genome shotgun (WGS) entry which is preliminary data.</text>
</comment>
<gene>
    <name evidence="1" type="ORF">MAE02_47630</name>
</gene>
<dbReference type="Proteomes" id="UP000321085">
    <property type="component" value="Unassembled WGS sequence"/>
</dbReference>